<keyword evidence="2 3" id="KW-0238">DNA-binding</keyword>
<evidence type="ECO:0000313" key="5">
    <source>
        <dbReference type="EMBL" id="TGB02414.1"/>
    </source>
</evidence>
<accession>A0A4Z0GYZ3</accession>
<proteinExistence type="predicted"/>
<dbReference type="STRING" id="192814.GCA_900166575_03282"/>
<evidence type="ECO:0000256" key="2">
    <source>
        <dbReference type="ARBA" id="ARBA00023125"/>
    </source>
</evidence>
<protein>
    <submittedName>
        <fullName evidence="5">TetR/AcrR family transcriptional regulator</fullName>
    </submittedName>
</protein>
<keyword evidence="1" id="KW-0678">Repressor</keyword>
<dbReference type="Pfam" id="PF17924">
    <property type="entry name" value="TetR_C_19"/>
    <property type="match status" value="1"/>
</dbReference>
<comment type="caution">
    <text evidence="5">The sequence shown here is derived from an EMBL/GenBank/DDBJ whole genome shotgun (WGS) entry which is preliminary data.</text>
</comment>
<dbReference type="GO" id="GO:0003677">
    <property type="term" value="F:DNA binding"/>
    <property type="evidence" value="ECO:0007669"/>
    <property type="project" value="UniProtKB-UniRule"/>
</dbReference>
<dbReference type="SUPFAM" id="SSF46689">
    <property type="entry name" value="Homeodomain-like"/>
    <property type="match status" value="1"/>
</dbReference>
<evidence type="ECO:0000256" key="1">
    <source>
        <dbReference type="ARBA" id="ARBA00022491"/>
    </source>
</evidence>
<keyword evidence="6" id="KW-1185">Reference proteome</keyword>
<evidence type="ECO:0000313" key="6">
    <source>
        <dbReference type="Proteomes" id="UP000297982"/>
    </source>
</evidence>
<dbReference type="PROSITE" id="PS50977">
    <property type="entry name" value="HTH_TETR_2"/>
    <property type="match status" value="1"/>
</dbReference>
<dbReference type="PANTHER" id="PTHR43479">
    <property type="entry name" value="ACREF/ENVCD OPERON REPRESSOR-RELATED"/>
    <property type="match status" value="1"/>
</dbReference>
<dbReference type="Gene3D" id="1.10.357.10">
    <property type="entry name" value="Tetracycline Repressor, domain 2"/>
    <property type="match status" value="1"/>
</dbReference>
<dbReference type="Proteomes" id="UP000297982">
    <property type="component" value="Unassembled WGS sequence"/>
</dbReference>
<evidence type="ECO:0000256" key="3">
    <source>
        <dbReference type="PROSITE-ProRule" id="PRU00335"/>
    </source>
</evidence>
<sequence>MPKQTFFNLPEDKQKKLMEAARVEFSRAPLHEASISNIIKKCGVSRGSFYQYFEDKDDAFYYLLKQYTNERQERLMLLLDEHNGNLFEAMTIMFQQTLDRFEKEENRSYFKHVFLNMNHKIQNTMASGEKEKDFPDHLSVIQEHVDADLLQADSEKEIRHTIHLVRLLMFHTLVRHFSKGWTKEEAFETFTLELNLMRKGLEMKE</sequence>
<dbReference type="Pfam" id="PF00440">
    <property type="entry name" value="TetR_N"/>
    <property type="match status" value="1"/>
</dbReference>
<reference evidence="5 6" key="1">
    <citation type="journal article" date="2003" name="Int. J. Syst. Evol. Microbiol.">
        <title>Halobacillus salinus sp. nov., isolated from a salt lake on the coast of the East Sea in Korea.</title>
        <authorList>
            <person name="Yoon J.H."/>
            <person name="Kang K.H."/>
            <person name="Park Y.H."/>
        </authorList>
    </citation>
    <scope>NUCLEOTIDE SEQUENCE [LARGE SCALE GENOMIC DNA]</scope>
    <source>
        <strain evidence="5 6">HSL-3</strain>
    </source>
</reference>
<dbReference type="EMBL" id="SRJC01000003">
    <property type="protein sequence ID" value="TGB02414.1"/>
    <property type="molecule type" value="Genomic_DNA"/>
</dbReference>
<dbReference type="PANTHER" id="PTHR43479:SF11">
    <property type="entry name" value="ACREF_ENVCD OPERON REPRESSOR-RELATED"/>
    <property type="match status" value="1"/>
</dbReference>
<dbReference type="InterPro" id="IPR050624">
    <property type="entry name" value="HTH-type_Tx_Regulator"/>
</dbReference>
<dbReference type="InterPro" id="IPR009057">
    <property type="entry name" value="Homeodomain-like_sf"/>
</dbReference>
<dbReference type="InterPro" id="IPR001647">
    <property type="entry name" value="HTH_TetR"/>
</dbReference>
<gene>
    <name evidence="5" type="ORF">E4663_13820</name>
</gene>
<name>A0A4Z0GYZ3_9BACI</name>
<organism evidence="5 6">
    <name type="scientific">Halobacillus salinus</name>
    <dbReference type="NCBI Taxonomy" id="192814"/>
    <lineage>
        <taxon>Bacteria</taxon>
        <taxon>Bacillati</taxon>
        <taxon>Bacillota</taxon>
        <taxon>Bacilli</taxon>
        <taxon>Bacillales</taxon>
        <taxon>Bacillaceae</taxon>
        <taxon>Halobacillus</taxon>
    </lineage>
</organism>
<dbReference type="AlphaFoldDB" id="A0A4Z0GYZ3"/>
<evidence type="ECO:0000259" key="4">
    <source>
        <dbReference type="PROSITE" id="PS50977"/>
    </source>
</evidence>
<feature type="domain" description="HTH tetR-type" evidence="4">
    <location>
        <begin position="11"/>
        <end position="71"/>
    </location>
</feature>
<dbReference type="RefSeq" id="WP_135328044.1">
    <property type="nucleotide sequence ID" value="NZ_SRJC01000003.1"/>
</dbReference>
<feature type="DNA-binding region" description="H-T-H motif" evidence="3">
    <location>
        <begin position="34"/>
        <end position="53"/>
    </location>
</feature>